<organism evidence="3 4">
    <name type="scientific">Frankia torreyi</name>
    <dbReference type="NCBI Taxonomy" id="1856"/>
    <lineage>
        <taxon>Bacteria</taxon>
        <taxon>Bacillati</taxon>
        <taxon>Actinomycetota</taxon>
        <taxon>Actinomycetes</taxon>
        <taxon>Frankiales</taxon>
        <taxon>Frankiaceae</taxon>
        <taxon>Frankia</taxon>
    </lineage>
</organism>
<comment type="caution">
    <text evidence="3">The sequence shown here is derived from an EMBL/GenBank/DDBJ whole genome shotgun (WGS) entry which is preliminary data.</text>
</comment>
<evidence type="ECO:0000313" key="3">
    <source>
        <dbReference type="EMBL" id="KJE23509.1"/>
    </source>
</evidence>
<evidence type="ECO:0008006" key="5">
    <source>
        <dbReference type="Google" id="ProtNLM"/>
    </source>
</evidence>
<accession>A0A0D8BHP3</accession>
<dbReference type="PATRIC" id="fig|1502723.3.peg.1180"/>
<dbReference type="EMBL" id="JYFN01000013">
    <property type="protein sequence ID" value="KJE23509.1"/>
    <property type="molecule type" value="Genomic_DNA"/>
</dbReference>
<gene>
    <name evidence="3" type="ORF">FF36_02215</name>
</gene>
<protein>
    <recommendedName>
        <fullName evidence="5">DUF1003 domain-containing protein</fullName>
    </recommendedName>
</protein>
<dbReference type="InterPro" id="IPR010406">
    <property type="entry name" value="DUF1003"/>
</dbReference>
<keyword evidence="2" id="KW-0472">Membrane</keyword>
<evidence type="ECO:0000256" key="1">
    <source>
        <dbReference type="SAM" id="MobiDB-lite"/>
    </source>
</evidence>
<keyword evidence="2" id="KW-1133">Transmembrane helix</keyword>
<evidence type="ECO:0000313" key="4">
    <source>
        <dbReference type="Proteomes" id="UP000032545"/>
    </source>
</evidence>
<keyword evidence="2" id="KW-0812">Transmembrane</keyword>
<feature type="transmembrane region" description="Helical" evidence="2">
    <location>
        <begin position="135"/>
        <end position="157"/>
    </location>
</feature>
<feature type="compositionally biased region" description="Low complexity" evidence="1">
    <location>
        <begin position="30"/>
        <end position="44"/>
    </location>
</feature>
<reference evidence="3 4" key="2">
    <citation type="journal article" date="2016" name="Genome Announc.">
        <title>Permanent Draft Genome Sequences for Two Variants of Frankia sp. Strain CpI1, the First Frankia Strain Isolated from Root Nodules of Comptonia peregrina.</title>
        <authorList>
            <person name="Oshone R."/>
            <person name="Hurst S.G.IV."/>
            <person name="Abebe-Akele F."/>
            <person name="Simpson S."/>
            <person name="Morris K."/>
            <person name="Thomas W.K."/>
            <person name="Tisa L.S."/>
        </authorList>
    </citation>
    <scope>NUCLEOTIDE SEQUENCE [LARGE SCALE GENOMIC DNA]</scope>
    <source>
        <strain evidence="4">CpI1-S</strain>
    </source>
</reference>
<dbReference type="PANTHER" id="PTHR41386">
    <property type="entry name" value="INTEGRAL MEMBRANE PROTEIN-RELATED"/>
    <property type="match status" value="1"/>
</dbReference>
<evidence type="ECO:0000256" key="2">
    <source>
        <dbReference type="SAM" id="Phobius"/>
    </source>
</evidence>
<dbReference type="PANTHER" id="PTHR41386:SF1">
    <property type="entry name" value="MEMBRANE PROTEIN"/>
    <property type="match status" value="1"/>
</dbReference>
<keyword evidence="4" id="KW-1185">Reference proteome</keyword>
<dbReference type="Pfam" id="PF06210">
    <property type="entry name" value="DUF1003"/>
    <property type="match status" value="1"/>
</dbReference>
<sequence length="226" mass="24601">MIITFRNLAMSPGHGSASVPGRAPRREAGRPPAAAAGPGAVSGRSDISMEAMSSPADAHDQHRHPGAAGRSRSRARIRNERVVFTRMSSPQDRAADLITAFAGSLPFVYLHAVWFTGWILLNEGVFGDGAVFDRYPFGLLTMIVSLEAIFLSTFVMVSQNREATRQNLRADLDFETNLRAEIWSVHIGRALGLDPAEIERHVQETLAHARTELSTGHPEPTDAGHL</sequence>
<feature type="compositionally biased region" description="Basic residues" evidence="1">
    <location>
        <begin position="61"/>
        <end position="73"/>
    </location>
</feature>
<proteinExistence type="predicted"/>
<reference evidence="4" key="1">
    <citation type="submission" date="2015-02" db="EMBL/GenBank/DDBJ databases">
        <title>Draft Genome of Frankia sp. CpI1-S.</title>
        <authorList>
            <person name="Oshone R.T."/>
            <person name="Ngom M."/>
            <person name="Ghodhbane-Gtari F."/>
            <person name="Gtari M."/>
            <person name="Morris K."/>
            <person name="Thomas K."/>
            <person name="Sen A."/>
            <person name="Tisa L.S."/>
        </authorList>
    </citation>
    <scope>NUCLEOTIDE SEQUENCE [LARGE SCALE GENOMIC DNA]</scope>
    <source>
        <strain evidence="4">CpI1-S</strain>
    </source>
</reference>
<dbReference type="Proteomes" id="UP000032545">
    <property type="component" value="Unassembled WGS sequence"/>
</dbReference>
<name>A0A0D8BHP3_9ACTN</name>
<dbReference type="AlphaFoldDB" id="A0A0D8BHP3"/>
<feature type="region of interest" description="Disordered" evidence="1">
    <location>
        <begin position="11"/>
        <end position="73"/>
    </location>
</feature>
<feature type="transmembrane region" description="Helical" evidence="2">
    <location>
        <begin position="94"/>
        <end position="115"/>
    </location>
</feature>